<dbReference type="GO" id="GO:0008474">
    <property type="term" value="F:palmitoyl-(protein) hydrolase activity"/>
    <property type="evidence" value="ECO:0007669"/>
    <property type="project" value="UniProtKB-EC"/>
</dbReference>
<feature type="domain" description="Phospholipase/carboxylesterase/thioesterase" evidence="4">
    <location>
        <begin position="14"/>
        <end position="225"/>
    </location>
</feature>
<name>A0ABD0TS70_LOXSC</name>
<dbReference type="AlphaFoldDB" id="A0ABD0TS70"/>
<evidence type="ECO:0000256" key="1">
    <source>
        <dbReference type="ARBA" id="ARBA00006499"/>
    </source>
</evidence>
<evidence type="ECO:0000256" key="2">
    <source>
        <dbReference type="ARBA" id="ARBA00012423"/>
    </source>
</evidence>
<evidence type="ECO:0000313" key="5">
    <source>
        <dbReference type="EMBL" id="KAL0852181.1"/>
    </source>
</evidence>
<dbReference type="SUPFAM" id="SSF53474">
    <property type="entry name" value="alpha/beta-Hydrolases"/>
    <property type="match status" value="1"/>
</dbReference>
<keyword evidence="3" id="KW-0378">Hydrolase</keyword>
<protein>
    <recommendedName>
        <fullName evidence="2">palmitoyl-protein hydrolase</fullName>
        <ecNumber evidence="2">3.1.2.22</ecNumber>
    </recommendedName>
</protein>
<evidence type="ECO:0000256" key="3">
    <source>
        <dbReference type="ARBA" id="ARBA00022801"/>
    </source>
</evidence>
<comment type="similarity">
    <text evidence="1">Belongs to the AB hydrolase superfamily. AB hydrolase 2 family.</text>
</comment>
<dbReference type="Proteomes" id="UP001549921">
    <property type="component" value="Unassembled WGS sequence"/>
</dbReference>
<comment type="caution">
    <text evidence="5">The sequence shown here is derived from an EMBL/GenBank/DDBJ whole genome shotgun (WGS) entry which is preliminary data.</text>
</comment>
<evidence type="ECO:0000313" key="6">
    <source>
        <dbReference type="Proteomes" id="UP001549921"/>
    </source>
</evidence>
<dbReference type="EC" id="3.1.2.22" evidence="2"/>
<organism evidence="5 6">
    <name type="scientific">Loxostege sticticalis</name>
    <name type="common">Beet webworm moth</name>
    <dbReference type="NCBI Taxonomy" id="481309"/>
    <lineage>
        <taxon>Eukaryota</taxon>
        <taxon>Metazoa</taxon>
        <taxon>Ecdysozoa</taxon>
        <taxon>Arthropoda</taxon>
        <taxon>Hexapoda</taxon>
        <taxon>Insecta</taxon>
        <taxon>Pterygota</taxon>
        <taxon>Neoptera</taxon>
        <taxon>Endopterygota</taxon>
        <taxon>Lepidoptera</taxon>
        <taxon>Glossata</taxon>
        <taxon>Ditrysia</taxon>
        <taxon>Pyraloidea</taxon>
        <taxon>Crambidae</taxon>
        <taxon>Pyraustinae</taxon>
        <taxon>Loxostege</taxon>
    </lineage>
</organism>
<dbReference type="InterPro" id="IPR003140">
    <property type="entry name" value="PLipase/COase/thioEstase"/>
</dbReference>
<dbReference type="InterPro" id="IPR050565">
    <property type="entry name" value="LYPA1-2/EST-like"/>
</dbReference>
<reference evidence="5 6" key="1">
    <citation type="submission" date="2024-06" db="EMBL/GenBank/DDBJ databases">
        <title>A chromosome-level genome assembly of beet webworm, Loxostege sticticalis.</title>
        <authorList>
            <person name="Zhang Y."/>
        </authorList>
    </citation>
    <scope>NUCLEOTIDE SEQUENCE [LARGE SCALE GENOMIC DNA]</scope>
    <source>
        <strain evidence="5">AQ028</strain>
        <tissue evidence="5">Male pupae</tissue>
    </source>
</reference>
<dbReference type="Gene3D" id="3.40.50.1820">
    <property type="entry name" value="alpha/beta hydrolase"/>
    <property type="match status" value="1"/>
</dbReference>
<dbReference type="EMBL" id="JBEDNZ010000001">
    <property type="protein sequence ID" value="KAL0852181.1"/>
    <property type="molecule type" value="Genomic_DNA"/>
</dbReference>
<dbReference type="InterPro" id="IPR029058">
    <property type="entry name" value="AB_hydrolase_fold"/>
</dbReference>
<dbReference type="Pfam" id="PF02230">
    <property type="entry name" value="Abhydrolase_2"/>
    <property type="match status" value="1"/>
</dbReference>
<proteinExistence type="inferred from homology"/>
<dbReference type="PANTHER" id="PTHR10655">
    <property type="entry name" value="LYSOPHOSPHOLIPASE-RELATED"/>
    <property type="match status" value="1"/>
</dbReference>
<sequence>MSKLGALHLTKHTGVKHTATVIFFHGSGSSGSDMMEWVRLMVNKFAFPHIKVLYPTAPLQPYTPAGGQMSNVWFDRAHIDPDVPEKLDSIASIEKQVRNLIDKENEAGIPSNRIIVGGFSMGGTLAFHTGYRWDRNLAGVFVFSSFLNNNSVVYEELKNTPSENLPPLLQIHGNSDDLVYFDWGQATFNKIKELGVSGDFHVMERLGHSINKKGMNLIKSFIEKHLPEEMEEIGKSCNN</sequence>
<evidence type="ECO:0000259" key="4">
    <source>
        <dbReference type="Pfam" id="PF02230"/>
    </source>
</evidence>
<dbReference type="PANTHER" id="PTHR10655:SF17">
    <property type="entry name" value="LYSOPHOSPHOLIPASE-LIKE PROTEIN 1"/>
    <property type="match status" value="1"/>
</dbReference>
<gene>
    <name evidence="5" type="ORF">ABMA28_000411</name>
</gene>
<accession>A0ABD0TS70</accession>